<evidence type="ECO:0000313" key="10">
    <source>
        <dbReference type="EMBL" id="BBH04208.1"/>
    </source>
</evidence>
<evidence type="ECO:0000256" key="6">
    <source>
        <dbReference type="ARBA" id="ARBA00023242"/>
    </source>
</evidence>
<comment type="subcellular location">
    <subcellularLocation>
        <location evidence="1 9">Nucleus</location>
    </subcellularLocation>
</comment>
<keyword evidence="4 9" id="KW-0378">Hydrolase</keyword>
<dbReference type="FunFam" id="3.40.50.2300:FF:000039">
    <property type="entry name" value="RNA polymerase II subunit A C-terminal domain phosphatase"/>
    <property type="match status" value="1"/>
</dbReference>
<dbReference type="PANTHER" id="PTHR20383">
    <property type="entry name" value="RNA POLYMERASE II SUBUNIT A C-TERMINAL DOMAIN PHOSPHATASE"/>
    <property type="match status" value="1"/>
</dbReference>
<dbReference type="InterPro" id="IPR006811">
    <property type="entry name" value="RNA_pol_II_suA"/>
</dbReference>
<gene>
    <name evidence="10" type="ORF">Prudu_015280</name>
</gene>
<accession>A0A4Y1RJZ1</accession>
<evidence type="ECO:0000256" key="5">
    <source>
        <dbReference type="ARBA" id="ARBA00022912"/>
    </source>
</evidence>
<evidence type="ECO:0000256" key="3">
    <source>
        <dbReference type="ARBA" id="ARBA00022664"/>
    </source>
</evidence>
<evidence type="ECO:0000256" key="9">
    <source>
        <dbReference type="RuleBase" id="RU369031"/>
    </source>
</evidence>
<keyword evidence="5 9" id="KW-0904">Protein phosphatase</keyword>
<dbReference type="Pfam" id="PF04722">
    <property type="entry name" value="Ssu72"/>
    <property type="match status" value="1"/>
</dbReference>
<reference evidence="10" key="1">
    <citation type="journal article" date="2019" name="Science">
        <title>Mutation of a bHLH transcription factor allowed almond domestication.</title>
        <authorList>
            <person name="Sanchez-Perez R."/>
            <person name="Pavan S."/>
            <person name="Mazzeo R."/>
            <person name="Moldovan C."/>
            <person name="Aiese Cigliano R."/>
            <person name="Del Cueto J."/>
            <person name="Ricciardi F."/>
            <person name="Lotti C."/>
            <person name="Ricciardi L."/>
            <person name="Dicenta F."/>
            <person name="Lopez-Marques R.L."/>
            <person name="Lindberg Moller B."/>
        </authorList>
    </citation>
    <scope>NUCLEOTIDE SEQUENCE</scope>
</reference>
<comment type="similarity">
    <text evidence="2 9">Belongs to the SSU72 phosphatase family.</text>
</comment>
<comment type="function">
    <text evidence="9">Protein phosphatase that catalyzes the dephosphorylation of the C-terminal domain of RNA polymerase II. Plays a role in RNA processing and termination.</text>
</comment>
<evidence type="ECO:0000256" key="1">
    <source>
        <dbReference type="ARBA" id="ARBA00004123"/>
    </source>
</evidence>
<dbReference type="FunFam" id="3.40.50.2300:FF:000182">
    <property type="entry name" value="RNA polymerase II subunit A"/>
    <property type="match status" value="1"/>
</dbReference>
<comment type="catalytic activity">
    <reaction evidence="7 9">
        <text>O-phospho-L-seryl-[protein] + H2O = L-seryl-[protein] + phosphate</text>
        <dbReference type="Rhea" id="RHEA:20629"/>
        <dbReference type="Rhea" id="RHEA-COMP:9863"/>
        <dbReference type="Rhea" id="RHEA-COMP:11604"/>
        <dbReference type="ChEBI" id="CHEBI:15377"/>
        <dbReference type="ChEBI" id="CHEBI:29999"/>
        <dbReference type="ChEBI" id="CHEBI:43474"/>
        <dbReference type="ChEBI" id="CHEBI:83421"/>
        <dbReference type="EC" id="3.1.3.16"/>
    </reaction>
</comment>
<comment type="catalytic activity">
    <reaction evidence="8 9">
        <text>O-phospho-L-threonyl-[protein] + H2O = L-threonyl-[protein] + phosphate</text>
        <dbReference type="Rhea" id="RHEA:47004"/>
        <dbReference type="Rhea" id="RHEA-COMP:11060"/>
        <dbReference type="Rhea" id="RHEA-COMP:11605"/>
        <dbReference type="ChEBI" id="CHEBI:15377"/>
        <dbReference type="ChEBI" id="CHEBI:30013"/>
        <dbReference type="ChEBI" id="CHEBI:43474"/>
        <dbReference type="ChEBI" id="CHEBI:61977"/>
        <dbReference type="EC" id="3.1.3.16"/>
    </reaction>
</comment>
<proteinExistence type="inferred from homology"/>
<evidence type="ECO:0000256" key="7">
    <source>
        <dbReference type="ARBA" id="ARBA00047761"/>
    </source>
</evidence>
<sequence length="260" mass="30109">MVYHCYTFDNTIYLKRKEIDNTEEVKKKPTQPSPSPRRRRIVNRIEREFAVVCSVSAMKFRYAMVCSSNQNRSMEAHSLLKRQGFDVSSYGTGAHVKLPGPSLREPNVYDFGTPYKQMFDDLRRKDPELYKRNGILPMLKRNSTVKLAPQRWQDNAADGSFDVVFTFEEKLEKPSLFACLTPVQQCIDLNNRDHVLKKCALIINLEVKDNHEEAAVGARLALDLCQEIEAAESWEDSIDDIVNGFEKQQRRKLLYSISFY</sequence>
<dbReference type="GO" id="GO:0031124">
    <property type="term" value="P:mRNA 3'-end processing"/>
    <property type="evidence" value="ECO:0007669"/>
    <property type="project" value="UniProtKB-ARBA"/>
</dbReference>
<name>A0A4Y1RJZ1_PRUDU</name>
<protein>
    <recommendedName>
        <fullName evidence="9">RNA polymerase II subunit A C-terminal domain phosphatase SSU72</fullName>
        <shortName evidence="9">CTD phosphatase SSU72</shortName>
        <ecNumber evidence="9">3.1.3.16</ecNumber>
    </recommendedName>
</protein>
<dbReference type="EC" id="3.1.3.16" evidence="9"/>
<dbReference type="AlphaFoldDB" id="A0A4Y1RJZ1"/>
<dbReference type="Gene3D" id="3.40.50.2300">
    <property type="match status" value="2"/>
</dbReference>
<organism evidence="10">
    <name type="scientific">Prunus dulcis</name>
    <name type="common">Almond</name>
    <name type="synonym">Amygdalus dulcis</name>
    <dbReference type="NCBI Taxonomy" id="3755"/>
    <lineage>
        <taxon>Eukaryota</taxon>
        <taxon>Viridiplantae</taxon>
        <taxon>Streptophyta</taxon>
        <taxon>Embryophyta</taxon>
        <taxon>Tracheophyta</taxon>
        <taxon>Spermatophyta</taxon>
        <taxon>Magnoliopsida</taxon>
        <taxon>eudicotyledons</taxon>
        <taxon>Gunneridae</taxon>
        <taxon>Pentapetalae</taxon>
        <taxon>rosids</taxon>
        <taxon>fabids</taxon>
        <taxon>Rosales</taxon>
        <taxon>Rosaceae</taxon>
        <taxon>Amygdaloideae</taxon>
        <taxon>Amygdaleae</taxon>
        <taxon>Prunus</taxon>
    </lineage>
</organism>
<evidence type="ECO:0000256" key="8">
    <source>
        <dbReference type="ARBA" id="ARBA00048336"/>
    </source>
</evidence>
<keyword evidence="6 9" id="KW-0539">Nucleus</keyword>
<keyword evidence="3 9" id="KW-0507">mRNA processing</keyword>
<evidence type="ECO:0000256" key="4">
    <source>
        <dbReference type="ARBA" id="ARBA00022801"/>
    </source>
</evidence>
<dbReference type="GO" id="GO:0005634">
    <property type="term" value="C:nucleus"/>
    <property type="evidence" value="ECO:0007669"/>
    <property type="project" value="UniProtKB-SubCell"/>
</dbReference>
<evidence type="ECO:0000256" key="2">
    <source>
        <dbReference type="ARBA" id="ARBA00008978"/>
    </source>
</evidence>
<dbReference type="GO" id="GO:0008420">
    <property type="term" value="F:RNA polymerase II CTD heptapeptide repeat phosphatase activity"/>
    <property type="evidence" value="ECO:0007669"/>
    <property type="project" value="UniProtKB-ARBA"/>
</dbReference>
<dbReference type="EMBL" id="AP019301">
    <property type="protein sequence ID" value="BBH04208.1"/>
    <property type="molecule type" value="Genomic_DNA"/>
</dbReference>